<dbReference type="CDD" id="cd00397">
    <property type="entry name" value="DNA_BRE_C"/>
    <property type="match status" value="1"/>
</dbReference>
<proteinExistence type="inferred from homology"/>
<dbReference type="GO" id="GO:0015074">
    <property type="term" value="P:DNA integration"/>
    <property type="evidence" value="ECO:0007669"/>
    <property type="project" value="InterPro"/>
</dbReference>
<accession>A0A9J6QYC9</accession>
<keyword evidence="3" id="KW-0233">DNA recombination</keyword>
<sequence length="387" mass="44206">MPRTTFTYEGERHDISAKTEAELAAKVAIRKKELEEGTRLKKNMPFNLCANAWLERKRSYLKKEKTVKDYKKFVNHLNDHFGSKRIKKITATDCEDCLRNYADLGMSKAFVDKMTTIMNQIFKYAITSKTLLVNPMVDVKKPVAEEGTHRQLSDQEREVILAVAEYHHAGLWIETMLYCGLRPGETPTVQGRDIDIKEEILHIRGTKNNNADRYVPIPRHFIKELAGFKKAEYIFTTEHGTKLTEQSMKRWWKSFKNEMDRVIGAEIYRNKIIESKLPSLKDDPDDSSLTLYCLRHTYCTDLELKGVPINIAKELMGHASVETTAKYYTHFTKTTMLLAKQLINGDAGNQKCLSCPSLKKCGPLCHVGVNVGRPSETLKNSGTTPHS</sequence>
<feature type="domain" description="Core-binding (CB)" evidence="6">
    <location>
        <begin position="44"/>
        <end position="126"/>
    </location>
</feature>
<reference evidence="7" key="1">
    <citation type="submission" date="2022-09" db="EMBL/GenBank/DDBJ databases">
        <title>Culturomic study of gut microbiota in children with autism spectrum disorder.</title>
        <authorList>
            <person name="Efimov B.A."/>
            <person name="Chaplin A.V."/>
            <person name="Sokolova S.R."/>
            <person name="Pikina A.P."/>
            <person name="Korzhanova M."/>
            <person name="Belova V."/>
            <person name="Korostin D."/>
        </authorList>
    </citation>
    <scope>NUCLEOTIDE SEQUENCE</scope>
    <source>
        <strain evidence="7">ASD5510</strain>
    </source>
</reference>
<evidence type="ECO:0000256" key="4">
    <source>
        <dbReference type="PROSITE-ProRule" id="PRU01248"/>
    </source>
</evidence>
<evidence type="ECO:0000313" key="8">
    <source>
        <dbReference type="Proteomes" id="UP001065549"/>
    </source>
</evidence>
<dbReference type="Proteomes" id="UP001065549">
    <property type="component" value="Unassembled WGS sequence"/>
</dbReference>
<dbReference type="InterPro" id="IPR013762">
    <property type="entry name" value="Integrase-like_cat_sf"/>
</dbReference>
<evidence type="ECO:0000259" key="5">
    <source>
        <dbReference type="PROSITE" id="PS51898"/>
    </source>
</evidence>
<dbReference type="EMBL" id="JAOSHN010000010">
    <property type="protein sequence ID" value="MCU7380464.1"/>
    <property type="molecule type" value="Genomic_DNA"/>
</dbReference>
<comment type="similarity">
    <text evidence="1">Belongs to the 'phage' integrase family.</text>
</comment>
<feature type="domain" description="Tyr recombinase" evidence="5">
    <location>
        <begin position="147"/>
        <end position="343"/>
    </location>
</feature>
<dbReference type="InterPro" id="IPR002104">
    <property type="entry name" value="Integrase_catalytic"/>
</dbReference>
<dbReference type="Gene3D" id="1.10.443.10">
    <property type="entry name" value="Intergrase catalytic core"/>
    <property type="match status" value="1"/>
</dbReference>
<comment type="caution">
    <text evidence="7">The sequence shown here is derived from an EMBL/GenBank/DDBJ whole genome shotgun (WGS) entry which is preliminary data.</text>
</comment>
<evidence type="ECO:0000256" key="2">
    <source>
        <dbReference type="ARBA" id="ARBA00023125"/>
    </source>
</evidence>
<dbReference type="Pfam" id="PF00589">
    <property type="entry name" value="Phage_integrase"/>
    <property type="match status" value="1"/>
</dbReference>
<dbReference type="Gene3D" id="1.10.150.130">
    <property type="match status" value="1"/>
</dbReference>
<dbReference type="PROSITE" id="PS51898">
    <property type="entry name" value="TYR_RECOMBINASE"/>
    <property type="match status" value="1"/>
</dbReference>
<name>A0A9J6QYC9_9FIRM</name>
<dbReference type="GO" id="GO:0006310">
    <property type="term" value="P:DNA recombination"/>
    <property type="evidence" value="ECO:0007669"/>
    <property type="project" value="UniProtKB-KW"/>
</dbReference>
<dbReference type="AlphaFoldDB" id="A0A9J6QYC9"/>
<evidence type="ECO:0000256" key="3">
    <source>
        <dbReference type="ARBA" id="ARBA00023172"/>
    </source>
</evidence>
<dbReference type="InterPro" id="IPR050090">
    <property type="entry name" value="Tyrosine_recombinase_XerCD"/>
</dbReference>
<dbReference type="InterPro" id="IPR011010">
    <property type="entry name" value="DNA_brk_join_enz"/>
</dbReference>
<dbReference type="InterPro" id="IPR044068">
    <property type="entry name" value="CB"/>
</dbReference>
<gene>
    <name evidence="7" type="ORF">OBO34_19310</name>
</gene>
<protein>
    <submittedName>
        <fullName evidence="7">Site-specific integrase</fullName>
    </submittedName>
</protein>
<dbReference type="Pfam" id="PF22022">
    <property type="entry name" value="Phage_int_M"/>
    <property type="match status" value="1"/>
</dbReference>
<dbReference type="GO" id="GO:0003677">
    <property type="term" value="F:DNA binding"/>
    <property type="evidence" value="ECO:0007669"/>
    <property type="project" value="UniProtKB-UniRule"/>
</dbReference>
<evidence type="ECO:0000259" key="6">
    <source>
        <dbReference type="PROSITE" id="PS51900"/>
    </source>
</evidence>
<keyword evidence="8" id="KW-1185">Reference proteome</keyword>
<dbReference type="PANTHER" id="PTHR30349">
    <property type="entry name" value="PHAGE INTEGRASE-RELATED"/>
    <property type="match status" value="1"/>
</dbReference>
<keyword evidence="2 4" id="KW-0238">DNA-binding</keyword>
<evidence type="ECO:0000256" key="1">
    <source>
        <dbReference type="ARBA" id="ARBA00008857"/>
    </source>
</evidence>
<dbReference type="PANTHER" id="PTHR30349:SF64">
    <property type="entry name" value="PROPHAGE INTEGRASE INTD-RELATED"/>
    <property type="match status" value="1"/>
</dbReference>
<dbReference type="InterPro" id="IPR053876">
    <property type="entry name" value="Phage_int_M"/>
</dbReference>
<dbReference type="InterPro" id="IPR010998">
    <property type="entry name" value="Integrase_recombinase_N"/>
</dbReference>
<dbReference type="RefSeq" id="WP_269478715.1">
    <property type="nucleotide sequence ID" value="NZ_JAOSHN010000010.1"/>
</dbReference>
<organism evidence="7 8">
    <name type="scientific">Hominibacterium faecale</name>
    <dbReference type="NCBI Taxonomy" id="2839743"/>
    <lineage>
        <taxon>Bacteria</taxon>
        <taxon>Bacillati</taxon>
        <taxon>Bacillota</taxon>
        <taxon>Clostridia</taxon>
        <taxon>Peptostreptococcales</taxon>
        <taxon>Anaerovoracaceae</taxon>
        <taxon>Hominibacterium</taxon>
    </lineage>
</organism>
<dbReference type="SUPFAM" id="SSF56349">
    <property type="entry name" value="DNA breaking-rejoining enzymes"/>
    <property type="match status" value="1"/>
</dbReference>
<evidence type="ECO:0000313" key="7">
    <source>
        <dbReference type="EMBL" id="MCU7380464.1"/>
    </source>
</evidence>
<dbReference type="PROSITE" id="PS51900">
    <property type="entry name" value="CB"/>
    <property type="match status" value="1"/>
</dbReference>